<feature type="region of interest" description="Disordered" evidence="1">
    <location>
        <begin position="458"/>
        <end position="525"/>
    </location>
</feature>
<feature type="compositionally biased region" description="Basic residues" evidence="1">
    <location>
        <begin position="469"/>
        <end position="483"/>
    </location>
</feature>
<feature type="compositionally biased region" description="Polar residues" evidence="1">
    <location>
        <begin position="159"/>
        <end position="168"/>
    </location>
</feature>
<feature type="compositionally biased region" description="Basic residues" evidence="1">
    <location>
        <begin position="288"/>
        <end position="306"/>
    </location>
</feature>
<dbReference type="InterPro" id="IPR001005">
    <property type="entry name" value="SANT/Myb"/>
</dbReference>
<evidence type="ECO:0000313" key="2">
    <source>
        <dbReference type="EMBL" id="KAJ5330582.1"/>
    </source>
</evidence>
<protein>
    <recommendedName>
        <fullName evidence="4">Myb-like domain-containing protein</fullName>
    </recommendedName>
</protein>
<sequence>MHDEPRYKTTQGSASWGPNAPMLFESSPHHLKLGQTSPCNTRSLPGPAELATEPMTGLSSKGQHCVSRSSIAQELTMMHADQVNSHEDLAQHTGRNVEIMPGLTTVGDNGAAVGNPEPCNSPDVKAVCDIQPANDALNFQTEVSRDVVEAENRDIASVTGDNQENNDPPTEEKAPCDKERRRLSIDESCAAFPDSTSLARPVSPLVRTGERSSPLESPQEITEDSSRQKRTATRYDGRSKSQSHQTFASRPQNSCVGKRKLPSNIASDHSSDDSDDPDDRDYVESRTKSQRRKPFSRPAKQARRSVTRVAPARAISNESLPLSNADAGDSEISEEQEFPTSLRDTETIAVSGFLTRQIFLSRVVYSFTFQEQREQSCSNERTKGPRANDKEVHEESSKKSKARKPKANNASTGARVLSEDDLLLIKLKEKGDLSWNQIAQHFPGRSKGALQVRYCTRLKNRTEGGSGHTRSRRKRPAARRKSSRTSYPVPQLRFMNSESPGPNNLPSQRYGPPRARRVVDRYSPV</sequence>
<dbReference type="CDD" id="cd00167">
    <property type="entry name" value="SANT"/>
    <property type="match status" value="1"/>
</dbReference>
<dbReference type="Gene3D" id="1.10.10.60">
    <property type="entry name" value="Homeodomain-like"/>
    <property type="match status" value="1"/>
</dbReference>
<feature type="compositionally biased region" description="Polar residues" evidence="1">
    <location>
        <begin position="494"/>
        <end position="507"/>
    </location>
</feature>
<dbReference type="InterPro" id="IPR009057">
    <property type="entry name" value="Homeodomain-like_sf"/>
</dbReference>
<reference evidence="2" key="2">
    <citation type="journal article" date="2023" name="IMA Fungus">
        <title>Comparative genomic study of the Penicillium genus elucidates a diverse pangenome and 15 lateral gene transfer events.</title>
        <authorList>
            <person name="Petersen C."/>
            <person name="Sorensen T."/>
            <person name="Nielsen M.R."/>
            <person name="Sondergaard T.E."/>
            <person name="Sorensen J.L."/>
            <person name="Fitzpatrick D.A."/>
            <person name="Frisvad J.C."/>
            <person name="Nielsen K.L."/>
        </authorList>
    </citation>
    <scope>NUCLEOTIDE SEQUENCE</scope>
    <source>
        <strain evidence="2">IBT 21472</strain>
    </source>
</reference>
<comment type="caution">
    <text evidence="2">The sequence shown here is derived from an EMBL/GenBank/DDBJ whole genome shotgun (WGS) entry which is preliminary data.</text>
</comment>
<feature type="compositionally biased region" description="Basic and acidic residues" evidence="1">
    <location>
        <begin position="170"/>
        <end position="185"/>
    </location>
</feature>
<evidence type="ECO:0008006" key="4">
    <source>
        <dbReference type="Google" id="ProtNLM"/>
    </source>
</evidence>
<feature type="compositionally biased region" description="Polar residues" evidence="1">
    <location>
        <begin position="34"/>
        <end position="43"/>
    </location>
</feature>
<feature type="compositionally biased region" description="Basic and acidic residues" evidence="1">
    <location>
        <begin position="380"/>
        <end position="398"/>
    </location>
</feature>
<feature type="region of interest" description="Disordered" evidence="1">
    <location>
        <begin position="1"/>
        <end position="62"/>
    </location>
</feature>
<dbReference type="Proteomes" id="UP001147746">
    <property type="component" value="Unassembled WGS sequence"/>
</dbReference>
<feature type="region of interest" description="Disordered" evidence="1">
    <location>
        <begin position="151"/>
        <end position="340"/>
    </location>
</feature>
<dbReference type="AlphaFoldDB" id="A0A9W9QBE5"/>
<dbReference type="SUPFAM" id="SSF46689">
    <property type="entry name" value="Homeodomain-like"/>
    <property type="match status" value="1"/>
</dbReference>
<reference evidence="2" key="1">
    <citation type="submission" date="2022-12" db="EMBL/GenBank/DDBJ databases">
        <authorList>
            <person name="Petersen C."/>
        </authorList>
    </citation>
    <scope>NUCLEOTIDE SEQUENCE</scope>
    <source>
        <strain evidence="2">IBT 21472</strain>
    </source>
</reference>
<evidence type="ECO:0000313" key="3">
    <source>
        <dbReference type="Proteomes" id="UP001147746"/>
    </source>
</evidence>
<accession>A0A9W9QBE5</accession>
<name>A0A9W9QBE5_9EURO</name>
<feature type="compositionally biased region" description="Acidic residues" evidence="1">
    <location>
        <begin position="328"/>
        <end position="337"/>
    </location>
</feature>
<dbReference type="Pfam" id="PF13921">
    <property type="entry name" value="Myb_DNA-bind_6"/>
    <property type="match status" value="1"/>
</dbReference>
<gene>
    <name evidence="2" type="ORF">N7476_000365</name>
</gene>
<proteinExistence type="predicted"/>
<feature type="region of interest" description="Disordered" evidence="1">
    <location>
        <begin position="374"/>
        <end position="413"/>
    </location>
</feature>
<evidence type="ECO:0000256" key="1">
    <source>
        <dbReference type="SAM" id="MobiDB-lite"/>
    </source>
</evidence>
<organism evidence="2 3">
    <name type="scientific">Penicillium atrosanguineum</name>
    <dbReference type="NCBI Taxonomy" id="1132637"/>
    <lineage>
        <taxon>Eukaryota</taxon>
        <taxon>Fungi</taxon>
        <taxon>Dikarya</taxon>
        <taxon>Ascomycota</taxon>
        <taxon>Pezizomycotina</taxon>
        <taxon>Eurotiomycetes</taxon>
        <taxon>Eurotiomycetidae</taxon>
        <taxon>Eurotiales</taxon>
        <taxon>Aspergillaceae</taxon>
        <taxon>Penicillium</taxon>
    </lineage>
</organism>
<dbReference type="EMBL" id="JAPZBO010000001">
    <property type="protein sequence ID" value="KAJ5330582.1"/>
    <property type="molecule type" value="Genomic_DNA"/>
</dbReference>
<feature type="compositionally biased region" description="Polar residues" evidence="1">
    <location>
        <begin position="240"/>
        <end position="255"/>
    </location>
</feature>
<keyword evidence="3" id="KW-1185">Reference proteome</keyword>